<comment type="caution">
    <text evidence="2">The sequence shown here is derived from an EMBL/GenBank/DDBJ whole genome shotgun (WGS) entry which is preliminary data.</text>
</comment>
<organism evidence="2 3">
    <name type="scientific">Ensete ventricosum</name>
    <name type="common">Abyssinian banana</name>
    <name type="synonym">Musa ensete</name>
    <dbReference type="NCBI Taxonomy" id="4639"/>
    <lineage>
        <taxon>Eukaryota</taxon>
        <taxon>Viridiplantae</taxon>
        <taxon>Streptophyta</taxon>
        <taxon>Embryophyta</taxon>
        <taxon>Tracheophyta</taxon>
        <taxon>Spermatophyta</taxon>
        <taxon>Magnoliopsida</taxon>
        <taxon>Liliopsida</taxon>
        <taxon>Zingiberales</taxon>
        <taxon>Musaceae</taxon>
        <taxon>Ensete</taxon>
    </lineage>
</organism>
<feature type="region of interest" description="Disordered" evidence="1">
    <location>
        <begin position="305"/>
        <end position="358"/>
    </location>
</feature>
<dbReference type="Proteomes" id="UP000287651">
    <property type="component" value="Unassembled WGS sequence"/>
</dbReference>
<gene>
    <name evidence="2" type="ORF">B296_00023681</name>
</gene>
<feature type="compositionally biased region" description="Gly residues" evidence="1">
    <location>
        <begin position="60"/>
        <end position="80"/>
    </location>
</feature>
<dbReference type="AlphaFoldDB" id="A0A426XYV7"/>
<protein>
    <submittedName>
        <fullName evidence="2">Uncharacterized protein</fullName>
    </submittedName>
</protein>
<sequence>MGLGVVLLVDDVVEEDEVDDDMAVDVDTEAVRPPEDLGGPGDVNGGIEGHLTAGGVGEEVSGCGGRARGRRGGPGGGGAGRTWRSDAASSRWLLGAARVAVKNGSKRDAVVVAWRFLSKLSDEGGCSRCGCGRGGRGRQQRGEEDARMGAAAIEEGATAVDVGVAAAVWLKHGCAPVGWACRRQMGAAATTYKGTDALRQQEAEAALLCTDGEEEGEGGSNKAEEAAGKRRQRGRVAGSGDAAWEMAGMAGGDEEEGRNCGGRRRKKQPRERATVKRWWMREVRKTAVEEVAVVVALVDGRSRGDGAAADAALADGRSRGDGATADAALAGGRRRGDGAVADAALAGDRSRGGRRGKA</sequence>
<accession>A0A426XYV7</accession>
<evidence type="ECO:0000256" key="1">
    <source>
        <dbReference type="SAM" id="MobiDB-lite"/>
    </source>
</evidence>
<evidence type="ECO:0000313" key="2">
    <source>
        <dbReference type="EMBL" id="RRT44679.1"/>
    </source>
</evidence>
<reference evidence="2 3" key="1">
    <citation type="journal article" date="2014" name="Agronomy (Basel)">
        <title>A Draft Genome Sequence for Ensete ventricosum, the Drought-Tolerant Tree Against Hunger.</title>
        <authorList>
            <person name="Harrison J."/>
            <person name="Moore K.A."/>
            <person name="Paszkiewicz K."/>
            <person name="Jones T."/>
            <person name="Grant M."/>
            <person name="Ambacheew D."/>
            <person name="Muzemil S."/>
            <person name="Studholme D.J."/>
        </authorList>
    </citation>
    <scope>NUCLEOTIDE SEQUENCE [LARGE SCALE GENOMIC DNA]</scope>
</reference>
<dbReference type="EMBL" id="AMZH03016320">
    <property type="protein sequence ID" value="RRT44679.1"/>
    <property type="molecule type" value="Genomic_DNA"/>
</dbReference>
<name>A0A426XYV7_ENSVE</name>
<feature type="compositionally biased region" description="Low complexity" evidence="1">
    <location>
        <begin position="338"/>
        <end position="347"/>
    </location>
</feature>
<proteinExistence type="predicted"/>
<feature type="region of interest" description="Disordered" evidence="1">
    <location>
        <begin position="60"/>
        <end position="84"/>
    </location>
</feature>
<feature type="compositionally biased region" description="Low complexity" evidence="1">
    <location>
        <begin position="305"/>
        <end position="331"/>
    </location>
</feature>
<feature type="region of interest" description="Disordered" evidence="1">
    <location>
        <begin position="211"/>
        <end position="274"/>
    </location>
</feature>
<evidence type="ECO:0000313" key="3">
    <source>
        <dbReference type="Proteomes" id="UP000287651"/>
    </source>
</evidence>